<comment type="catalytic activity">
    <reaction evidence="2 6">
        <text>glutathione + H2O = L-cysteinylglycine + L-glutamate</text>
        <dbReference type="Rhea" id="RHEA:28807"/>
        <dbReference type="ChEBI" id="CHEBI:15377"/>
        <dbReference type="ChEBI" id="CHEBI:29985"/>
        <dbReference type="ChEBI" id="CHEBI:57925"/>
        <dbReference type="ChEBI" id="CHEBI:61694"/>
        <dbReference type="EC" id="3.4.19.13"/>
    </reaction>
</comment>
<comment type="caution">
    <text evidence="8">The sequence shown here is derived from an EMBL/GenBank/DDBJ whole genome shotgun (WGS) entry which is preliminary data.</text>
</comment>
<comment type="catalytic activity">
    <reaction evidence="3 6">
        <text>an N-terminal (5-L-glutamyl)-[peptide] + an alpha-amino acid = 5-L-glutamyl amino acid + an N-terminal L-alpha-aminoacyl-[peptide]</text>
        <dbReference type="Rhea" id="RHEA:23904"/>
        <dbReference type="Rhea" id="RHEA-COMP:9780"/>
        <dbReference type="Rhea" id="RHEA-COMP:9795"/>
        <dbReference type="ChEBI" id="CHEBI:77644"/>
        <dbReference type="ChEBI" id="CHEBI:78597"/>
        <dbReference type="ChEBI" id="CHEBI:78599"/>
        <dbReference type="ChEBI" id="CHEBI:78608"/>
        <dbReference type="EC" id="2.3.2.2"/>
    </reaction>
</comment>
<comment type="subunit">
    <text evidence="6">This enzyme consists of two polypeptide chains, which are synthesized in precursor form from a single polypeptide.</text>
</comment>
<evidence type="ECO:0000256" key="6">
    <source>
        <dbReference type="RuleBase" id="RU368036"/>
    </source>
</evidence>
<comment type="PTM">
    <text evidence="6">Cleaved by autocatalysis into a large and a small subunit.</text>
</comment>
<dbReference type="GO" id="GO:0036374">
    <property type="term" value="F:glutathione hydrolase activity"/>
    <property type="evidence" value="ECO:0007669"/>
    <property type="project" value="UniProtKB-UniRule"/>
</dbReference>
<keyword evidence="6" id="KW-0865">Zymogen</keyword>
<keyword evidence="6" id="KW-0378">Hydrolase</keyword>
<dbReference type="InterPro" id="IPR043138">
    <property type="entry name" value="GGT_lsub"/>
</dbReference>
<dbReference type="GO" id="GO:0006750">
    <property type="term" value="P:glutathione biosynthetic process"/>
    <property type="evidence" value="ECO:0007669"/>
    <property type="project" value="UniProtKB-KW"/>
</dbReference>
<protein>
    <recommendedName>
        <fullName evidence="6">Glutathione hydrolase proenzyme</fullName>
        <ecNumber evidence="6">2.3.2.2</ecNumber>
        <ecNumber evidence="6">3.4.19.13</ecNumber>
    </recommendedName>
    <component>
        <recommendedName>
            <fullName evidence="6">Glutathione hydrolase large chain</fullName>
        </recommendedName>
    </component>
    <component>
        <recommendedName>
            <fullName evidence="6">Glutathione hydrolase small chain</fullName>
        </recommendedName>
    </component>
</protein>
<feature type="binding site" evidence="5">
    <location>
        <position position="625"/>
    </location>
    <ligand>
        <name>L-glutamate</name>
        <dbReference type="ChEBI" id="CHEBI:29985"/>
    </ligand>
</feature>
<dbReference type="AlphaFoldDB" id="A0A537JGG3"/>
<organism evidence="8 9">
    <name type="scientific">Candidatus Segetimicrobium genomatis</name>
    <dbReference type="NCBI Taxonomy" id="2569760"/>
    <lineage>
        <taxon>Bacteria</taxon>
        <taxon>Bacillati</taxon>
        <taxon>Candidatus Sysuimicrobiota</taxon>
        <taxon>Candidatus Sysuimicrobiia</taxon>
        <taxon>Candidatus Sysuimicrobiales</taxon>
        <taxon>Candidatus Segetimicrobiaceae</taxon>
        <taxon>Candidatus Segetimicrobium</taxon>
    </lineage>
</organism>
<comment type="similarity">
    <text evidence="6">Belongs to the gamma-glutamyltransferase family.</text>
</comment>
<keyword evidence="6 8" id="KW-0808">Transferase</keyword>
<feature type="region of interest" description="Disordered" evidence="7">
    <location>
        <begin position="81"/>
        <end position="138"/>
    </location>
</feature>
<feature type="region of interest" description="Disordered" evidence="7">
    <location>
        <begin position="175"/>
        <end position="197"/>
    </location>
</feature>
<dbReference type="InterPro" id="IPR052896">
    <property type="entry name" value="GGT-like_enzyme"/>
</dbReference>
<dbReference type="InterPro" id="IPR000101">
    <property type="entry name" value="GGT_peptidase"/>
</dbReference>
<gene>
    <name evidence="8" type="primary">ggt</name>
    <name evidence="8" type="ORF">E6H04_04755</name>
</gene>
<keyword evidence="6 8" id="KW-0012">Acyltransferase</keyword>
<dbReference type="EMBL" id="VBAO01000127">
    <property type="protein sequence ID" value="TMI82432.1"/>
    <property type="molecule type" value="Genomic_DNA"/>
</dbReference>
<evidence type="ECO:0000256" key="1">
    <source>
        <dbReference type="ARBA" id="ARBA00001049"/>
    </source>
</evidence>
<dbReference type="NCBIfam" id="TIGR00066">
    <property type="entry name" value="g_glut_trans"/>
    <property type="match status" value="1"/>
</dbReference>
<dbReference type="InterPro" id="IPR029055">
    <property type="entry name" value="Ntn_hydrolases_N"/>
</dbReference>
<dbReference type="PANTHER" id="PTHR43881">
    <property type="entry name" value="GAMMA-GLUTAMYLTRANSPEPTIDASE (AFU_ORTHOLOGUE AFUA_4G13580)"/>
    <property type="match status" value="1"/>
</dbReference>
<evidence type="ECO:0000256" key="3">
    <source>
        <dbReference type="ARBA" id="ARBA00047417"/>
    </source>
</evidence>
<comment type="pathway">
    <text evidence="6">Sulfur metabolism; glutathione metabolism.</text>
</comment>
<dbReference type="Gene3D" id="1.10.246.130">
    <property type="match status" value="1"/>
</dbReference>
<dbReference type="Proteomes" id="UP000320048">
    <property type="component" value="Unassembled WGS sequence"/>
</dbReference>
<evidence type="ECO:0000256" key="7">
    <source>
        <dbReference type="SAM" id="MobiDB-lite"/>
    </source>
</evidence>
<dbReference type="Pfam" id="PF01019">
    <property type="entry name" value="G_glu_transpept"/>
    <property type="match status" value="1"/>
</dbReference>
<proteinExistence type="inferred from homology"/>
<keyword evidence="6" id="KW-0317">Glutathione biosynthesis</keyword>
<dbReference type="EC" id="3.4.19.13" evidence="6"/>
<reference evidence="8 9" key="1">
    <citation type="journal article" date="2019" name="Nat. Microbiol.">
        <title>Mediterranean grassland soil C-N compound turnover is dependent on rainfall and depth, and is mediated by genomically divergent microorganisms.</title>
        <authorList>
            <person name="Diamond S."/>
            <person name="Andeer P.F."/>
            <person name="Li Z."/>
            <person name="Crits-Christoph A."/>
            <person name="Burstein D."/>
            <person name="Anantharaman K."/>
            <person name="Lane K.R."/>
            <person name="Thomas B.C."/>
            <person name="Pan C."/>
            <person name="Northen T.R."/>
            <person name="Banfield J.F."/>
        </authorList>
    </citation>
    <scope>NUCLEOTIDE SEQUENCE [LARGE SCALE GENOMIC DNA]</scope>
    <source>
        <strain evidence="8">NP_7</strain>
    </source>
</reference>
<evidence type="ECO:0000256" key="4">
    <source>
        <dbReference type="PIRSR" id="PIRSR600101-1"/>
    </source>
</evidence>
<dbReference type="SUPFAM" id="SSF56235">
    <property type="entry name" value="N-terminal nucleophile aminohydrolases (Ntn hydrolases)"/>
    <property type="match status" value="1"/>
</dbReference>
<dbReference type="EC" id="2.3.2.2" evidence="6"/>
<feature type="compositionally biased region" description="Basic and acidic residues" evidence="7">
    <location>
        <begin position="175"/>
        <end position="185"/>
    </location>
</feature>
<feature type="active site" description="Nucleophile" evidence="4">
    <location>
        <position position="541"/>
    </location>
</feature>
<dbReference type="UniPathway" id="UPA00204"/>
<comment type="catalytic activity">
    <reaction evidence="1 6">
        <text>an S-substituted glutathione + H2O = an S-substituted L-cysteinylglycine + L-glutamate</text>
        <dbReference type="Rhea" id="RHEA:59468"/>
        <dbReference type="ChEBI" id="CHEBI:15377"/>
        <dbReference type="ChEBI" id="CHEBI:29985"/>
        <dbReference type="ChEBI" id="CHEBI:90779"/>
        <dbReference type="ChEBI" id="CHEBI:143103"/>
        <dbReference type="EC" id="3.4.19.13"/>
    </reaction>
</comment>
<feature type="compositionally biased region" description="Basic and acidic residues" evidence="7">
    <location>
        <begin position="114"/>
        <end position="123"/>
    </location>
</feature>
<name>A0A537JGG3_9BACT</name>
<sequence length="732" mass="78829">MEPAGRVDANRGEPGRHRAAARLAHGRPLLAAVPRSGEDHLRNAFDVGRIRHHERSREVPDDLDLVVGGRCIVRDAVGDDRCRARRKNRRSGDGGTPRGDRRPGAGGAPGSRSRAGEHAEQRQHGRQRRGSHGERIGEGRNASLLRRWIQYNGRDERAYPGCGDLRPVSQRTDVIKGSERPDEGPAMRGRSAGQGRSEVLARRGVVATDHPLASAAGLRVLQEGGNAIDAAVCIAGTLGVVTPMMTGIGGDTFIIHYEASSRRVMALNGSGAAPRRATPEFFRARGQRTMPLRGMLAPSVPGAVDAMAIALEQWGSGRWTLGRLLEPAIYYAEAGFPITEKVAEWFEESAPVLAQYPSSRRVFLPDGRPPRVGEVLVQADLGRALRTIADQGARAFYEGPLADAIAAYAGAHGGLLETADLAAHRSEIAPPTATPWRDLTVHCSPPPSQGFVLLEMLNILEDDGLGTQPWGSAEAVHLMVEAKKLAFADRLAYVGDPRFVSNPLTWLLGKAYARERRRRIDPARAQDAAAPGTVREQVGETTAFAVADGDGNVVSYITSLSAAFGCGEVADGTGILLNNRAGRGFSLEPGHPNLIAPGKRTMHTLMAFLATRRERPYLAWATRGGDAQAPWNLQVFSNIVHHGLNVQEAVERPRWVSFPATDPATIDAPFELRMEGGFPPHTYDRLRALGHRVVIPSHWTASGGVQILQVDPDRGVYAGGSDPRADGCAIGF</sequence>
<accession>A0A537JGG3</accession>
<dbReference type="InterPro" id="IPR043137">
    <property type="entry name" value="GGT_ssub_C"/>
</dbReference>
<evidence type="ECO:0000256" key="5">
    <source>
        <dbReference type="PIRSR" id="PIRSR600101-2"/>
    </source>
</evidence>
<dbReference type="PANTHER" id="PTHR43881:SF1">
    <property type="entry name" value="GAMMA-GLUTAMYLTRANSPEPTIDASE (AFU_ORTHOLOGUE AFUA_4G13580)"/>
    <property type="match status" value="1"/>
</dbReference>
<dbReference type="GO" id="GO:0103068">
    <property type="term" value="F:leukotriene C4 gamma-glutamyl transferase activity"/>
    <property type="evidence" value="ECO:0007669"/>
    <property type="project" value="UniProtKB-EC"/>
</dbReference>
<dbReference type="Gene3D" id="3.60.20.40">
    <property type="match status" value="1"/>
</dbReference>
<evidence type="ECO:0000313" key="9">
    <source>
        <dbReference type="Proteomes" id="UP000320048"/>
    </source>
</evidence>
<evidence type="ECO:0000313" key="8">
    <source>
        <dbReference type="EMBL" id="TMI82432.1"/>
    </source>
</evidence>
<dbReference type="PRINTS" id="PR01210">
    <property type="entry name" value="GGTRANSPTASE"/>
</dbReference>
<dbReference type="GO" id="GO:0006751">
    <property type="term" value="P:glutathione catabolic process"/>
    <property type="evidence" value="ECO:0007669"/>
    <property type="project" value="UniProtKB-UniRule"/>
</dbReference>
<evidence type="ECO:0000256" key="2">
    <source>
        <dbReference type="ARBA" id="ARBA00001089"/>
    </source>
</evidence>